<feature type="compositionally biased region" description="Basic and acidic residues" evidence="1">
    <location>
        <begin position="117"/>
        <end position="136"/>
    </location>
</feature>
<feature type="compositionally biased region" description="Basic residues" evidence="1">
    <location>
        <begin position="435"/>
        <end position="450"/>
    </location>
</feature>
<organism evidence="3 4">
    <name type="scientific">Lupinus luteus</name>
    <name type="common">European yellow lupine</name>
    <dbReference type="NCBI Taxonomy" id="3873"/>
    <lineage>
        <taxon>Eukaryota</taxon>
        <taxon>Viridiplantae</taxon>
        <taxon>Streptophyta</taxon>
        <taxon>Embryophyta</taxon>
        <taxon>Tracheophyta</taxon>
        <taxon>Spermatophyta</taxon>
        <taxon>Magnoliopsida</taxon>
        <taxon>eudicotyledons</taxon>
        <taxon>Gunneridae</taxon>
        <taxon>Pentapetalae</taxon>
        <taxon>rosids</taxon>
        <taxon>fabids</taxon>
        <taxon>Fabales</taxon>
        <taxon>Fabaceae</taxon>
        <taxon>Papilionoideae</taxon>
        <taxon>50 kb inversion clade</taxon>
        <taxon>genistoids sensu lato</taxon>
        <taxon>core genistoids</taxon>
        <taxon>Genisteae</taxon>
        <taxon>Lupinus</taxon>
    </lineage>
</organism>
<feature type="compositionally biased region" description="Basic and acidic residues" evidence="1">
    <location>
        <begin position="332"/>
        <end position="345"/>
    </location>
</feature>
<sequence>MASSHHHLNCSKAQMSFFKILNTILSIPPSNHYSSESSSPSINTSRGIGIDLNLSIYPTMLSGGSESFVINQENNQEGEETMAEAIQEKSVEVSQVKDTQVQSFEAENNEIGYMASESKEEDREGNKGVEDGKEETVSFGDSNSFDLLVEAAKVMSEKDETNSDEEKKGPSYESKSGRTRNCALPYRYRDSVVEPLKRKQKPSLTSNTKKRRRRTLLPSLVSLSLTFSMSVPMEFWGVEVKAGQVVKVDQNDLLGVTIHLSQIALGESKKGKGSEPVIISVKVDDKKFVLGTLTWEGIPQFSLDLYLDSDDFDNVSDFSDSDEDIPLLTKIDGNKVETADPKNDNENESDDDSVDEDDFGSFDELDADSDDEIDSDEDDSEDEEEETPVKKVDQSKKRPNGPASKAPVPAKKAKNATPEKTDGGKKGGQKSTPHPVKKGGKNFNKKGQRS</sequence>
<protein>
    <recommendedName>
        <fullName evidence="2">Nucleoplasmin-like domain-containing protein</fullName>
    </recommendedName>
</protein>
<feature type="compositionally biased region" description="Low complexity" evidence="1">
    <location>
        <begin position="402"/>
        <end position="416"/>
    </location>
</feature>
<feature type="compositionally biased region" description="Basic and acidic residues" evidence="1">
    <location>
        <begin position="387"/>
        <end position="396"/>
    </location>
</feature>
<feature type="compositionally biased region" description="Basic and acidic residues" evidence="1">
    <location>
        <begin position="155"/>
        <end position="170"/>
    </location>
</feature>
<feature type="domain" description="Nucleoplasmin-like" evidence="2">
    <location>
        <begin position="235"/>
        <end position="310"/>
    </location>
</feature>
<feature type="compositionally biased region" description="Acidic residues" evidence="1">
    <location>
        <begin position="346"/>
        <end position="386"/>
    </location>
</feature>
<gene>
    <name evidence="3" type="ORF">LLUT_LOCUS5096</name>
</gene>
<dbReference type="InterPro" id="IPR041232">
    <property type="entry name" value="NPL"/>
</dbReference>
<evidence type="ECO:0000259" key="2">
    <source>
        <dbReference type="Pfam" id="PF17800"/>
    </source>
</evidence>
<feature type="region of interest" description="Disordered" evidence="1">
    <location>
        <begin position="111"/>
        <end position="140"/>
    </location>
</feature>
<evidence type="ECO:0000256" key="1">
    <source>
        <dbReference type="SAM" id="MobiDB-lite"/>
    </source>
</evidence>
<comment type="caution">
    <text evidence="3">The sequence shown here is derived from an EMBL/GenBank/DDBJ whole genome shotgun (WGS) entry which is preliminary data.</text>
</comment>
<evidence type="ECO:0000313" key="3">
    <source>
        <dbReference type="EMBL" id="CAL0304036.1"/>
    </source>
</evidence>
<accession>A0AAV1W4J6</accession>
<dbReference type="AlphaFoldDB" id="A0AAV1W4J6"/>
<reference evidence="3 4" key="1">
    <citation type="submission" date="2024-03" db="EMBL/GenBank/DDBJ databases">
        <authorList>
            <person name="Martinez-Hernandez J."/>
        </authorList>
    </citation>
    <scope>NUCLEOTIDE SEQUENCE [LARGE SCALE GENOMIC DNA]</scope>
</reference>
<dbReference type="Gene3D" id="2.60.120.340">
    <property type="entry name" value="Nucleoplasmin core domain"/>
    <property type="match status" value="1"/>
</dbReference>
<feature type="region of interest" description="Disordered" evidence="1">
    <location>
        <begin position="155"/>
        <end position="180"/>
    </location>
</feature>
<feature type="region of interest" description="Disordered" evidence="1">
    <location>
        <begin position="329"/>
        <end position="450"/>
    </location>
</feature>
<keyword evidence="4" id="KW-1185">Reference proteome</keyword>
<evidence type="ECO:0000313" key="4">
    <source>
        <dbReference type="Proteomes" id="UP001497480"/>
    </source>
</evidence>
<name>A0AAV1W4J6_LUPLU</name>
<dbReference type="Proteomes" id="UP001497480">
    <property type="component" value="Unassembled WGS sequence"/>
</dbReference>
<dbReference type="EMBL" id="CAXHTB010000003">
    <property type="protein sequence ID" value="CAL0304036.1"/>
    <property type="molecule type" value="Genomic_DNA"/>
</dbReference>
<proteinExistence type="predicted"/>
<dbReference type="Pfam" id="PF17800">
    <property type="entry name" value="NPL"/>
    <property type="match status" value="1"/>
</dbReference>